<keyword evidence="4" id="KW-1185">Reference proteome</keyword>
<evidence type="ECO:0000313" key="3">
    <source>
        <dbReference type="EMBL" id="KAH3730149.1"/>
    </source>
</evidence>
<dbReference type="PANTHER" id="PTHR15286:SF6">
    <property type="entry name" value="GH01133P"/>
    <property type="match status" value="1"/>
</dbReference>
<name>A0A9D4HSW4_DREPO</name>
<evidence type="ECO:0000256" key="1">
    <source>
        <dbReference type="SAM" id="MobiDB-lite"/>
    </source>
</evidence>
<comment type="caution">
    <text evidence="3">The sequence shown here is derived from an EMBL/GenBank/DDBJ whole genome shotgun (WGS) entry which is preliminary data.</text>
</comment>
<evidence type="ECO:0000313" key="4">
    <source>
        <dbReference type="Proteomes" id="UP000828390"/>
    </source>
</evidence>
<feature type="compositionally biased region" description="Polar residues" evidence="1">
    <location>
        <begin position="277"/>
        <end position="295"/>
    </location>
</feature>
<reference evidence="3" key="1">
    <citation type="journal article" date="2019" name="bioRxiv">
        <title>The Genome of the Zebra Mussel, Dreissena polymorpha: A Resource for Invasive Species Research.</title>
        <authorList>
            <person name="McCartney M.A."/>
            <person name="Auch B."/>
            <person name="Kono T."/>
            <person name="Mallez S."/>
            <person name="Zhang Y."/>
            <person name="Obille A."/>
            <person name="Becker A."/>
            <person name="Abrahante J.E."/>
            <person name="Garbe J."/>
            <person name="Badalamenti J.P."/>
            <person name="Herman A."/>
            <person name="Mangelson H."/>
            <person name="Liachko I."/>
            <person name="Sullivan S."/>
            <person name="Sone E.D."/>
            <person name="Koren S."/>
            <person name="Silverstein K.A.T."/>
            <person name="Beckman K.B."/>
            <person name="Gohl D.M."/>
        </authorList>
    </citation>
    <scope>NUCLEOTIDE SEQUENCE</scope>
    <source>
        <strain evidence="3">Duluth1</strain>
        <tissue evidence="3">Whole animal</tissue>
    </source>
</reference>
<proteinExistence type="predicted"/>
<dbReference type="SUPFAM" id="SSF54236">
    <property type="entry name" value="Ubiquitin-like"/>
    <property type="match status" value="1"/>
</dbReference>
<feature type="region of interest" description="Disordered" evidence="1">
    <location>
        <begin position="252"/>
        <end position="319"/>
    </location>
</feature>
<feature type="domain" description="Ras-associating" evidence="2">
    <location>
        <begin position="1"/>
        <end position="82"/>
    </location>
</feature>
<dbReference type="InterPro" id="IPR033593">
    <property type="entry name" value="N-RASSF"/>
</dbReference>
<dbReference type="InterPro" id="IPR048945">
    <property type="entry name" value="RASSF8/10_RA"/>
</dbReference>
<dbReference type="GO" id="GO:0007165">
    <property type="term" value="P:signal transduction"/>
    <property type="evidence" value="ECO:0007669"/>
    <property type="project" value="InterPro"/>
</dbReference>
<dbReference type="Pfam" id="PF21712">
    <property type="entry name" value="RASSF8-10_RA"/>
    <property type="match status" value="1"/>
</dbReference>
<feature type="region of interest" description="Disordered" evidence="1">
    <location>
        <begin position="163"/>
        <end position="229"/>
    </location>
</feature>
<reference evidence="3" key="2">
    <citation type="submission" date="2020-11" db="EMBL/GenBank/DDBJ databases">
        <authorList>
            <person name="McCartney M.A."/>
            <person name="Auch B."/>
            <person name="Kono T."/>
            <person name="Mallez S."/>
            <person name="Becker A."/>
            <person name="Gohl D.M."/>
            <person name="Silverstein K.A.T."/>
            <person name="Koren S."/>
            <person name="Bechman K.B."/>
            <person name="Herman A."/>
            <person name="Abrahante J.E."/>
            <person name="Garbe J."/>
        </authorList>
    </citation>
    <scope>NUCLEOTIDE SEQUENCE</scope>
    <source>
        <strain evidence="3">Duluth1</strain>
        <tissue evidence="3">Whole animal</tissue>
    </source>
</reference>
<dbReference type="Proteomes" id="UP000828390">
    <property type="component" value="Unassembled WGS sequence"/>
</dbReference>
<feature type="compositionally biased region" description="Low complexity" evidence="1">
    <location>
        <begin position="169"/>
        <end position="185"/>
    </location>
</feature>
<dbReference type="EMBL" id="JAIWYP010000012">
    <property type="protein sequence ID" value="KAH3730149.1"/>
    <property type="molecule type" value="Genomic_DNA"/>
</dbReference>
<protein>
    <recommendedName>
        <fullName evidence="2">Ras-associating domain-containing protein</fullName>
    </recommendedName>
</protein>
<feature type="compositionally biased region" description="Polar residues" evidence="1">
    <location>
        <begin position="252"/>
        <end position="269"/>
    </location>
</feature>
<evidence type="ECO:0000259" key="2">
    <source>
        <dbReference type="SMART" id="SM00314"/>
    </source>
</evidence>
<dbReference type="Gene3D" id="3.10.20.90">
    <property type="entry name" value="Phosphatidylinositol 3-kinase Catalytic Subunit, Chain A, domain 1"/>
    <property type="match status" value="1"/>
</dbReference>
<dbReference type="InterPro" id="IPR000159">
    <property type="entry name" value="RA_dom"/>
</dbReference>
<dbReference type="AlphaFoldDB" id="A0A9D4HSW4"/>
<gene>
    <name evidence="3" type="ORF">DPMN_056130</name>
</gene>
<dbReference type="InterPro" id="IPR029071">
    <property type="entry name" value="Ubiquitin-like_domsf"/>
</dbReference>
<dbReference type="SMART" id="SM00314">
    <property type="entry name" value="RA"/>
    <property type="match status" value="1"/>
</dbReference>
<sequence length="423" mass="47485">MELKVWVDGIKRVVSGVTDNTTCQNIVIALVKAMGQTGRFTLIEKWRENERPLARTDCPLIVLQKWGEFAMEVKLILYESGTRKQHKSGGEKENTGVNPPDRFAHSFTPPIKRSEAIIMRSLIFSVGRKSNGGPRQALFNDSQRHNGHPALIAPPVKNLFLGQPEKLTSDSNSMPSNSSYASQNSTLMRTHQRSSSHERPPNISYEHPQPSTLMHSLPQPLDNHFSTLPHPANQRLVDSKQVAHVTPAITQPMPNHKQQIPSASNTGVKPNNVPMANGSSNSSYSVGQISNNSDTAPKVSSAFQPVSRKDARQKQNHYQQKPDIPVYTDVRQTSHKHNSAEMYDLDNNFPDVVKEIGREFLIDEYHVPGNQGQGGSNHRNRAIWEEEERVKLLRLVTMQNERIKMQDSQLDIINKDRTLAVAL</sequence>
<feature type="region of interest" description="Disordered" evidence="1">
    <location>
        <begin position="83"/>
        <end position="106"/>
    </location>
</feature>
<accession>A0A9D4HSW4</accession>
<dbReference type="PANTHER" id="PTHR15286">
    <property type="entry name" value="RAS-ASSOCIATING DOMAIN CONTAINING PROTEIN"/>
    <property type="match status" value="1"/>
</dbReference>
<organism evidence="3 4">
    <name type="scientific">Dreissena polymorpha</name>
    <name type="common">Zebra mussel</name>
    <name type="synonym">Mytilus polymorpha</name>
    <dbReference type="NCBI Taxonomy" id="45954"/>
    <lineage>
        <taxon>Eukaryota</taxon>
        <taxon>Metazoa</taxon>
        <taxon>Spiralia</taxon>
        <taxon>Lophotrochozoa</taxon>
        <taxon>Mollusca</taxon>
        <taxon>Bivalvia</taxon>
        <taxon>Autobranchia</taxon>
        <taxon>Heteroconchia</taxon>
        <taxon>Euheterodonta</taxon>
        <taxon>Imparidentia</taxon>
        <taxon>Neoheterodontei</taxon>
        <taxon>Myida</taxon>
        <taxon>Dreissenoidea</taxon>
        <taxon>Dreissenidae</taxon>
        <taxon>Dreissena</taxon>
    </lineage>
</organism>